<dbReference type="Proteomes" id="UP000095286">
    <property type="component" value="Unplaced"/>
</dbReference>
<name>A0AC35TIX3_9BILA</name>
<evidence type="ECO:0000313" key="2">
    <source>
        <dbReference type="WBParaSite" id="RSKR_0000101500.1"/>
    </source>
</evidence>
<accession>A0AC35TIX3</accession>
<organism evidence="1 2">
    <name type="scientific">Rhabditophanes sp. KR3021</name>
    <dbReference type="NCBI Taxonomy" id="114890"/>
    <lineage>
        <taxon>Eukaryota</taxon>
        <taxon>Metazoa</taxon>
        <taxon>Ecdysozoa</taxon>
        <taxon>Nematoda</taxon>
        <taxon>Chromadorea</taxon>
        <taxon>Rhabditida</taxon>
        <taxon>Tylenchina</taxon>
        <taxon>Panagrolaimomorpha</taxon>
        <taxon>Strongyloidoidea</taxon>
        <taxon>Alloionematidae</taxon>
        <taxon>Rhabditophanes</taxon>
    </lineage>
</organism>
<protein>
    <submittedName>
        <fullName evidence="2">Decapping nuclease</fullName>
    </submittedName>
</protein>
<proteinExistence type="predicted"/>
<evidence type="ECO:0000313" key="1">
    <source>
        <dbReference type="Proteomes" id="UP000095286"/>
    </source>
</evidence>
<dbReference type="WBParaSite" id="RSKR_0000101500.1">
    <property type="protein sequence ID" value="RSKR_0000101500.1"/>
    <property type="gene ID" value="RSKR_0000101500"/>
</dbReference>
<sequence length="361" mass="41603">MSVAYLARDFINPICIGEVSLKHDAGLCEDSKENKSILCKNQLYGPCLAYNLRLGFRDFEKRTEIFKRNARLNFILHASNNGKLPLREVFGGAQLYCSRGVLVDIALSCYLRNGVNAYCVRRQGIIFLFLDDEPEINFYHGDQYVLLESGEKVSRNDMNEYVGHKFETYVTRNIRDNAPDIHGPVRAWAQYRQIFKTNFKSRRNESRNINIAYSAEMDCFDITGESVELKTKIERSSNGVTPIFGEIKALKTWFQCVLSNSTKVIVGSRDQNDIIKKIESISTDRLLTSKIEMAANEAFEQLHSILFNVINSFNNYQKNITLLKFNKQPEDQGFKFDIYTMPNDQADKFFNDKFNKVFPAE</sequence>
<reference evidence="2" key="1">
    <citation type="submission" date="2016-11" db="UniProtKB">
        <authorList>
            <consortium name="WormBaseParasite"/>
        </authorList>
    </citation>
    <scope>IDENTIFICATION</scope>
    <source>
        <strain evidence="2">KR3021</strain>
    </source>
</reference>